<accession>A0A1G4AXS2</accession>
<reference evidence="2 3" key="1">
    <citation type="submission" date="2016-09" db="EMBL/GenBank/DDBJ databases">
        <authorList>
            <person name="Capua I."/>
            <person name="De Benedictis P."/>
            <person name="Joannis T."/>
            <person name="Lombin L.H."/>
            <person name="Cattoli G."/>
        </authorList>
    </citation>
    <scope>NUCLEOTIDE SEQUENCE [LARGE SCALE GENOMIC DNA]</scope>
    <source>
        <strain evidence="2 3">IMI 309357</strain>
    </source>
</reference>
<dbReference type="EMBL" id="MJBS01000110">
    <property type="protein sequence ID" value="OHE93915.1"/>
    <property type="molecule type" value="Genomic_DNA"/>
</dbReference>
<dbReference type="Proteomes" id="UP000176998">
    <property type="component" value="Unassembled WGS sequence"/>
</dbReference>
<name>A0A1G4AXS2_9PEZI</name>
<keyword evidence="3" id="KW-1185">Reference proteome</keyword>
<protein>
    <submittedName>
        <fullName evidence="2">Uncharacterized protein</fullName>
    </submittedName>
</protein>
<evidence type="ECO:0000313" key="3">
    <source>
        <dbReference type="Proteomes" id="UP000176998"/>
    </source>
</evidence>
<dbReference type="RefSeq" id="XP_022471079.1">
    <property type="nucleotide sequence ID" value="XM_022622441.1"/>
</dbReference>
<dbReference type="GeneID" id="34563951"/>
<feature type="transmembrane region" description="Helical" evidence="1">
    <location>
        <begin position="121"/>
        <end position="139"/>
    </location>
</feature>
<evidence type="ECO:0000313" key="2">
    <source>
        <dbReference type="EMBL" id="OHE93915.1"/>
    </source>
</evidence>
<sequence>MTLQMALIPGAPTLGHFDDTSQSAGARHQRAIRTGAGCPVILLRRQASYPGARTVLRPVGGLPVSDDQRDMQSPRRQSQQELIVPCSVLMLYAKKDMRLRAEASGGQAPLQIKLAVRAARVVVLGGVVMALAMSLATWYPSHLRFIRAFALTGGALVPYLPSACPRPHRFSGVGLKNGHLELLLGGHYALCVIAAVLAAISEITDMFMKFYWELRWQAH</sequence>
<keyword evidence="1" id="KW-1133">Transmembrane helix</keyword>
<organism evidence="2 3">
    <name type="scientific">Colletotrichum orchidophilum</name>
    <dbReference type="NCBI Taxonomy" id="1209926"/>
    <lineage>
        <taxon>Eukaryota</taxon>
        <taxon>Fungi</taxon>
        <taxon>Dikarya</taxon>
        <taxon>Ascomycota</taxon>
        <taxon>Pezizomycotina</taxon>
        <taxon>Sordariomycetes</taxon>
        <taxon>Hypocreomycetidae</taxon>
        <taxon>Glomerellales</taxon>
        <taxon>Glomerellaceae</taxon>
        <taxon>Colletotrichum</taxon>
    </lineage>
</organism>
<keyword evidence="1" id="KW-0812">Transmembrane</keyword>
<comment type="caution">
    <text evidence="2">The sequence shown here is derived from an EMBL/GenBank/DDBJ whole genome shotgun (WGS) entry which is preliminary data.</text>
</comment>
<dbReference type="AlphaFoldDB" id="A0A1G4AXS2"/>
<feature type="transmembrane region" description="Helical" evidence="1">
    <location>
        <begin position="182"/>
        <end position="201"/>
    </location>
</feature>
<gene>
    <name evidence="2" type="ORF">CORC01_10814</name>
</gene>
<proteinExistence type="predicted"/>
<keyword evidence="1" id="KW-0472">Membrane</keyword>
<evidence type="ECO:0000256" key="1">
    <source>
        <dbReference type="SAM" id="Phobius"/>
    </source>
</evidence>